<evidence type="ECO:0000313" key="3">
    <source>
        <dbReference type="Proteomes" id="UP000295008"/>
    </source>
</evidence>
<dbReference type="RefSeq" id="WP_132012821.1">
    <property type="nucleotide sequence ID" value="NZ_SLUN01000003.1"/>
</dbReference>
<dbReference type="InterPro" id="IPR012349">
    <property type="entry name" value="Split_barrel_FMN-bd"/>
</dbReference>
<dbReference type="PANTHER" id="PTHR34818">
    <property type="entry name" value="PROTEIN BLI-3"/>
    <property type="match status" value="1"/>
</dbReference>
<evidence type="ECO:0000259" key="1">
    <source>
        <dbReference type="Pfam" id="PF16242"/>
    </source>
</evidence>
<organism evidence="2 3">
    <name type="scientific">Hydrogenispora ethanolica</name>
    <dbReference type="NCBI Taxonomy" id="1082276"/>
    <lineage>
        <taxon>Bacteria</taxon>
        <taxon>Bacillati</taxon>
        <taxon>Bacillota</taxon>
        <taxon>Hydrogenispora</taxon>
    </lineage>
</organism>
<reference evidence="2 3" key="1">
    <citation type="submission" date="2019-03" db="EMBL/GenBank/DDBJ databases">
        <title>Genomic Encyclopedia of Type Strains, Phase IV (KMG-IV): sequencing the most valuable type-strain genomes for metagenomic binning, comparative biology and taxonomic classification.</title>
        <authorList>
            <person name="Goeker M."/>
        </authorList>
    </citation>
    <scope>NUCLEOTIDE SEQUENCE [LARGE SCALE GENOMIC DNA]</scope>
    <source>
        <strain evidence="2 3">LX-B</strain>
    </source>
</reference>
<dbReference type="SUPFAM" id="SSF50475">
    <property type="entry name" value="FMN-binding split barrel"/>
    <property type="match status" value="1"/>
</dbReference>
<evidence type="ECO:0000313" key="2">
    <source>
        <dbReference type="EMBL" id="TCL75133.1"/>
    </source>
</evidence>
<dbReference type="Pfam" id="PF16242">
    <property type="entry name" value="Pyrid_ox_like"/>
    <property type="match status" value="1"/>
</dbReference>
<dbReference type="PANTHER" id="PTHR34818:SF1">
    <property type="entry name" value="PROTEIN BLI-3"/>
    <property type="match status" value="1"/>
</dbReference>
<dbReference type="Gene3D" id="2.30.110.10">
    <property type="entry name" value="Electron Transport, Fmn-binding Protein, Chain A"/>
    <property type="match status" value="1"/>
</dbReference>
<sequence length="133" mass="15090">MQKVSAFLQENPDGYLATTEAGKPRVRPFQFQFEEDGKFYFCTATTKPVYQQLQQTAFIEFCSSSKNGAWLRLSGPIVFSPDRSLKQRILDASPMIRGIYQTPDNPVFAIFYLEHGQASISDFSGNPPQTFNF</sequence>
<name>A0A4R1S6X6_HYDET</name>
<comment type="caution">
    <text evidence="2">The sequence shown here is derived from an EMBL/GenBank/DDBJ whole genome shotgun (WGS) entry which is preliminary data.</text>
</comment>
<dbReference type="Proteomes" id="UP000295008">
    <property type="component" value="Unassembled WGS sequence"/>
</dbReference>
<gene>
    <name evidence="2" type="ORF">EDC14_100364</name>
</gene>
<dbReference type="OrthoDB" id="9792542at2"/>
<dbReference type="EMBL" id="SLUN01000003">
    <property type="protein sequence ID" value="TCL75133.1"/>
    <property type="molecule type" value="Genomic_DNA"/>
</dbReference>
<protein>
    <submittedName>
        <fullName evidence="2">Putative pyridoxamine 5'-phosphate oxidase family protein</fullName>
    </submittedName>
</protein>
<accession>A0A4R1S6X6</accession>
<keyword evidence="3" id="KW-1185">Reference proteome</keyword>
<proteinExistence type="predicted"/>
<dbReference type="AlphaFoldDB" id="A0A4R1S6X6"/>
<dbReference type="InterPro" id="IPR052917">
    <property type="entry name" value="Stress-Dev_Protein"/>
</dbReference>
<dbReference type="InterPro" id="IPR038725">
    <property type="entry name" value="YdaG_split_barrel_FMN-bd"/>
</dbReference>
<feature type="domain" description="General stress protein FMN-binding split barrel" evidence="1">
    <location>
        <begin position="2"/>
        <end position="88"/>
    </location>
</feature>